<keyword evidence="2" id="KW-0812">Transmembrane</keyword>
<feature type="compositionally biased region" description="Low complexity" evidence="1">
    <location>
        <begin position="1"/>
        <end position="14"/>
    </location>
</feature>
<evidence type="ECO:0000313" key="3">
    <source>
        <dbReference type="EMBL" id="QDT37536.1"/>
    </source>
</evidence>
<dbReference type="Proteomes" id="UP000317318">
    <property type="component" value="Chromosome"/>
</dbReference>
<evidence type="ECO:0000313" key="4">
    <source>
        <dbReference type="Proteomes" id="UP000317318"/>
    </source>
</evidence>
<evidence type="ECO:0000256" key="1">
    <source>
        <dbReference type="SAM" id="MobiDB-lite"/>
    </source>
</evidence>
<dbReference type="EMBL" id="CP036268">
    <property type="protein sequence ID" value="QDT37536.1"/>
    <property type="molecule type" value="Genomic_DNA"/>
</dbReference>
<keyword evidence="2" id="KW-1133">Transmembrane helix</keyword>
<proteinExistence type="predicted"/>
<gene>
    <name evidence="3" type="ORF">Pan189_19160</name>
</gene>
<sequence>MISLRTTTRPRSSRAVLRAQRAPRSVSPNTLATRLWPLAPLQSSARGATLTEVLMALLIMGIGVVSVATLFPLSLMRSVHATKMTNATILRYNAETWIKMQDMEPLRDPDGDGTDFNEPSDRFIIDPMGAVRLGLDVSNLDGDGADGDGAAPDEFFPFGTLIDRHAFVLSTADVFDGVNAAEEQAASSTVTLPDSFVDAFETQFQRVTGAPTAAENTTLNPVSLTDHRLIFKTVDGIADYGTDLRITVFNGNGSRAVSRTVTNIATDTPSAGNTEVTLNAPLPYPLVFDADGDTTIDVTDVAEVDLGEIRVELPERRYTWMLSVRRNTLSSGSETANVDVVTYFRRPYGNELWDEKPYAYIEGATTNDPFYVAYDPATENRPSVKRGYYFCNLNELRWYQIGDFVREFDNTGDLNGDGDTDFDLPATARVLEFKLTPSSIIPTEPGRVTGRFDFDDPKDGISTADNEYPLAVFPRNVVEVYPLSTLSIAP</sequence>
<feature type="transmembrane region" description="Helical" evidence="2">
    <location>
        <begin position="53"/>
        <end position="75"/>
    </location>
</feature>
<dbReference type="KEGG" id="svp:Pan189_19160"/>
<protein>
    <submittedName>
        <fullName evidence="3">Uncharacterized protein</fullName>
    </submittedName>
</protein>
<keyword evidence="4" id="KW-1185">Reference proteome</keyword>
<accession>A0A517R102</accession>
<reference evidence="3 4" key="1">
    <citation type="submission" date="2019-02" db="EMBL/GenBank/DDBJ databases">
        <title>Deep-cultivation of Planctomycetes and their phenomic and genomic characterization uncovers novel biology.</title>
        <authorList>
            <person name="Wiegand S."/>
            <person name="Jogler M."/>
            <person name="Boedeker C."/>
            <person name="Pinto D."/>
            <person name="Vollmers J."/>
            <person name="Rivas-Marin E."/>
            <person name="Kohn T."/>
            <person name="Peeters S.H."/>
            <person name="Heuer A."/>
            <person name="Rast P."/>
            <person name="Oberbeckmann S."/>
            <person name="Bunk B."/>
            <person name="Jeske O."/>
            <person name="Meyerdierks A."/>
            <person name="Storesund J.E."/>
            <person name="Kallscheuer N."/>
            <person name="Luecker S."/>
            <person name="Lage O.M."/>
            <person name="Pohl T."/>
            <person name="Merkel B.J."/>
            <person name="Hornburger P."/>
            <person name="Mueller R.-W."/>
            <person name="Bruemmer F."/>
            <person name="Labrenz M."/>
            <person name="Spormann A.M."/>
            <person name="Op den Camp H."/>
            <person name="Overmann J."/>
            <person name="Amann R."/>
            <person name="Jetten M.S.M."/>
            <person name="Mascher T."/>
            <person name="Medema M.H."/>
            <person name="Devos D.P."/>
            <person name="Kaster A.-K."/>
            <person name="Ovreas L."/>
            <person name="Rohde M."/>
            <person name="Galperin M.Y."/>
            <person name="Jogler C."/>
        </authorList>
    </citation>
    <scope>NUCLEOTIDE SEQUENCE [LARGE SCALE GENOMIC DNA]</scope>
    <source>
        <strain evidence="3 4">Pan189</strain>
    </source>
</reference>
<organism evidence="3 4">
    <name type="scientific">Stratiformator vulcanicus</name>
    <dbReference type="NCBI Taxonomy" id="2527980"/>
    <lineage>
        <taxon>Bacteria</taxon>
        <taxon>Pseudomonadati</taxon>
        <taxon>Planctomycetota</taxon>
        <taxon>Planctomycetia</taxon>
        <taxon>Planctomycetales</taxon>
        <taxon>Planctomycetaceae</taxon>
        <taxon>Stratiformator</taxon>
    </lineage>
</organism>
<keyword evidence="2" id="KW-0472">Membrane</keyword>
<dbReference type="AlphaFoldDB" id="A0A517R102"/>
<evidence type="ECO:0000256" key="2">
    <source>
        <dbReference type="SAM" id="Phobius"/>
    </source>
</evidence>
<feature type="region of interest" description="Disordered" evidence="1">
    <location>
        <begin position="1"/>
        <end position="23"/>
    </location>
</feature>
<name>A0A517R102_9PLAN</name>